<gene>
    <name evidence="2" type="ORF">EJB05_04255</name>
</gene>
<protein>
    <submittedName>
        <fullName evidence="2">Uncharacterized protein</fullName>
    </submittedName>
</protein>
<feature type="region of interest" description="Disordered" evidence="1">
    <location>
        <begin position="345"/>
        <end position="365"/>
    </location>
</feature>
<organism evidence="2 3">
    <name type="scientific">Eragrostis curvula</name>
    <name type="common">weeping love grass</name>
    <dbReference type="NCBI Taxonomy" id="38414"/>
    <lineage>
        <taxon>Eukaryota</taxon>
        <taxon>Viridiplantae</taxon>
        <taxon>Streptophyta</taxon>
        <taxon>Embryophyta</taxon>
        <taxon>Tracheophyta</taxon>
        <taxon>Spermatophyta</taxon>
        <taxon>Magnoliopsida</taxon>
        <taxon>Liliopsida</taxon>
        <taxon>Poales</taxon>
        <taxon>Poaceae</taxon>
        <taxon>PACMAD clade</taxon>
        <taxon>Chloridoideae</taxon>
        <taxon>Eragrostideae</taxon>
        <taxon>Eragrostidinae</taxon>
        <taxon>Eragrostis</taxon>
    </lineage>
</organism>
<dbReference type="OrthoDB" id="623186at2759"/>
<comment type="caution">
    <text evidence="2">The sequence shown here is derived from an EMBL/GenBank/DDBJ whole genome shotgun (WGS) entry which is preliminary data.</text>
</comment>
<proteinExistence type="predicted"/>
<dbReference type="AlphaFoldDB" id="A0A5J9WA47"/>
<evidence type="ECO:0000256" key="1">
    <source>
        <dbReference type="SAM" id="MobiDB-lite"/>
    </source>
</evidence>
<dbReference type="Proteomes" id="UP000324897">
    <property type="component" value="Chromosome 5"/>
</dbReference>
<reference evidence="2 3" key="1">
    <citation type="journal article" date="2019" name="Sci. Rep.">
        <title>A high-quality genome of Eragrostis curvula grass provides insights into Poaceae evolution and supports new strategies to enhance forage quality.</title>
        <authorList>
            <person name="Carballo J."/>
            <person name="Santos B.A.C.M."/>
            <person name="Zappacosta D."/>
            <person name="Garbus I."/>
            <person name="Selva J.P."/>
            <person name="Gallo C.A."/>
            <person name="Diaz A."/>
            <person name="Albertini E."/>
            <person name="Caccamo M."/>
            <person name="Echenique V."/>
        </authorList>
    </citation>
    <scope>NUCLEOTIDE SEQUENCE [LARGE SCALE GENOMIC DNA]</scope>
    <source>
        <strain evidence="3">cv. Victoria</strain>
        <tissue evidence="2">Leaf</tissue>
    </source>
</reference>
<name>A0A5J9WA47_9POAL</name>
<evidence type="ECO:0000313" key="2">
    <source>
        <dbReference type="EMBL" id="TVU44797.1"/>
    </source>
</evidence>
<dbReference type="Gramene" id="TVU44797">
    <property type="protein sequence ID" value="TVU44797"/>
    <property type="gene ID" value="EJB05_04255"/>
</dbReference>
<accession>A0A5J9WA47</accession>
<feature type="non-terminal residue" evidence="2">
    <location>
        <position position="1"/>
    </location>
</feature>
<dbReference type="PANTHER" id="PTHR33086:SF54">
    <property type="entry name" value="DUF1618 DOMAIN-CONTAINING PROTEIN"/>
    <property type="match status" value="1"/>
</dbReference>
<feature type="compositionally biased region" description="Basic and acidic residues" evidence="1">
    <location>
        <begin position="349"/>
        <end position="360"/>
    </location>
</feature>
<keyword evidence="3" id="KW-1185">Reference proteome</keyword>
<evidence type="ECO:0000313" key="3">
    <source>
        <dbReference type="Proteomes" id="UP000324897"/>
    </source>
</evidence>
<dbReference type="PANTHER" id="PTHR33086">
    <property type="entry name" value="OS05G0468200 PROTEIN-RELATED"/>
    <property type="match status" value="1"/>
</dbReference>
<sequence length="516" mass="58497">MAGVQAGRAGARYGTRVPLGSHLLPSPVVTDSWRQPAPLPTWVVLDPYVDLEPEEPPTGAGESWAIVECASRKAYGRGKHTQEVLDGLTLHQRLIETNPADSSIPHLSTALYIQASDGALRGIKAEFRAEFAADVQDDLYQADDERLFAKGHVESTEEDNLIVLTVILRLGSFRLVYYLVYDGSDMSLVMIPCPPYPHEASYGTKPPLPVRRDDDGAYELLVLTQRRAPLPSPKEFESILCLWTPDQAECGADPWRMLELNFPVVMGPFSSEVMFAFRGKAFFVDLSQGILYLDLPGADDISAGDFKFIPLPESPHDSRFPSDYDISVEDFTPLPEDPQSVIPAIPNDLRWDNRNPEDNGPRNINRTMHRVGDVVKFVCIDRSSMVVTVWTLEMPEEKWLPSSKKKWNEDKRFVWTDIDHLFRFCPQSLPRTPPRFPILMPDGTLSLVLPYKRITESDPRVDCVCNLDLRGSKSLVYLVWWSSLLNYRLTYPCFVRSDFFKRLKSPRSRLRGSIFF</sequence>
<dbReference type="EMBL" id="RWGY01000004">
    <property type="protein sequence ID" value="TVU44797.1"/>
    <property type="molecule type" value="Genomic_DNA"/>
</dbReference>